<evidence type="ECO:0000259" key="16">
    <source>
        <dbReference type="Pfam" id="PF00925"/>
    </source>
</evidence>
<dbReference type="NCBIfam" id="NF001591">
    <property type="entry name" value="PRK00393.1"/>
    <property type="match status" value="1"/>
</dbReference>
<dbReference type="GO" id="GO:0008168">
    <property type="term" value="F:methyltransferase activity"/>
    <property type="evidence" value="ECO:0007669"/>
    <property type="project" value="UniProtKB-KW"/>
</dbReference>
<dbReference type="GO" id="GO:0005525">
    <property type="term" value="F:GTP binding"/>
    <property type="evidence" value="ECO:0007669"/>
    <property type="project" value="UniProtKB-KW"/>
</dbReference>
<protein>
    <recommendedName>
        <fullName evidence="4">Mitochondrial transcription factor 1</fullName>
        <ecNumber evidence="3">3.5.4.25</ecNumber>
    </recommendedName>
</protein>
<evidence type="ECO:0000313" key="17">
    <source>
        <dbReference type="EMBL" id="TIA90054.1"/>
    </source>
</evidence>
<keyword evidence="6" id="KW-0686">Riboflavin biosynthesis</keyword>
<feature type="region of interest" description="Disordered" evidence="15">
    <location>
        <begin position="838"/>
        <end position="859"/>
    </location>
</feature>
<accession>A0A4T0FR28</accession>
<keyword evidence="12" id="KW-0342">GTP-binding</keyword>
<sequence>MIIKARVTAFVSVSGVCNHRLFSTASHLPPKATWKKDFNFVGTKLRGRDTISCLDTARQFVKKMGVHKMGSKDTPVTVVDAYSGFGLVSQALLELNNVAKVISIEPAQIFNGPLTALSQQHSDRMVYIDQDPYDWQVYTSIEKDGHLDAVAVRPWEHVHDHFAVFMQVPATVYGEQLIGQFFHCMVFRSWLFNKGRFPMGLLINSPSYERLVHEPGQAERGRIAAIREATAEIDVLIPEKDLVPEQHRLYPQMKQPNKKTKKAANILNYVGTKVEPLVDIIPNTNTLDAWEFVTRQIFVTRRYSLKKSLKHLAVNADVALCKPLEERGVDVDKAVRDLTIEEIAQVIDVFNEWPFKPEILYRDDVDDRFAPVYRMSIMVLLAAPPPLRMYDDISSVTALVTERRRQEKLITLTTRQSSPTCQQNTPNPAMSRSPTQTHQISDTDIAVFDSITSPSTKIGRKGSGSGSRRPTMDPMILALAAAKPPTHNHYQHDFFGMDCTGSKSRRLPVTYQSQQKPRKERLSELKQKQKHERRSSRGSVQSSDTATASQPQPLQVTCQVRTRIPTPHGEVFCHLYTSNHDKKEHLALVVDPDQLKRDYVSSNDIRSRSLDGVRAGESELDRLTRGAYVGKIKRSIEDDASGAGVGAGAGAGTGTISLNAMPFARRQENMEKLQPLVRIHSECFTGETIGSQRCDCGEQLDEALRQMFVGTSSDHRGHQARGVIVYMRQEGRGIGLAAKLRAYNLQDLGHDTVTANELLGFGADERTYEISASILRDLGLGAGSAGVRLMTNNPDKVSALETEGIPVCDRVEMIPRAWKCNHDDGVAALEHRAKHLFPNPGRFSTGGEQTPNMASSHGDEEKNVFAKTLSNAENDSGDEYAQHVLRRSGATLIGAGAAQGDDLERYLRTKVERMGHLLKIPQGGSDKKG</sequence>
<evidence type="ECO:0000256" key="1">
    <source>
        <dbReference type="ARBA" id="ARBA00005104"/>
    </source>
</evidence>
<keyword evidence="8" id="KW-0949">S-adenosyl-L-methionine</keyword>
<evidence type="ECO:0000256" key="5">
    <source>
        <dbReference type="ARBA" id="ARBA00022603"/>
    </source>
</evidence>
<dbReference type="InterPro" id="IPR029063">
    <property type="entry name" value="SAM-dependent_MTases_sf"/>
</dbReference>
<comment type="catalytic activity">
    <reaction evidence="14">
        <text>GTP + 4 H2O = 2,5-diamino-6-hydroxy-4-(5-phosphoribosylamino)-pyrimidine + formate + 2 phosphate + 3 H(+)</text>
        <dbReference type="Rhea" id="RHEA:23704"/>
        <dbReference type="ChEBI" id="CHEBI:15377"/>
        <dbReference type="ChEBI" id="CHEBI:15378"/>
        <dbReference type="ChEBI" id="CHEBI:15740"/>
        <dbReference type="ChEBI" id="CHEBI:37565"/>
        <dbReference type="ChEBI" id="CHEBI:43474"/>
        <dbReference type="ChEBI" id="CHEBI:58614"/>
        <dbReference type="EC" id="3.5.4.25"/>
    </reaction>
</comment>
<evidence type="ECO:0000256" key="13">
    <source>
        <dbReference type="ARBA" id="ARBA00024915"/>
    </source>
</evidence>
<evidence type="ECO:0000256" key="7">
    <source>
        <dbReference type="ARBA" id="ARBA00022679"/>
    </source>
</evidence>
<feature type="region of interest" description="Disordered" evidence="15">
    <location>
        <begin position="508"/>
        <end position="556"/>
    </location>
</feature>
<feature type="compositionally biased region" description="Polar residues" evidence="15">
    <location>
        <begin position="537"/>
        <end position="556"/>
    </location>
</feature>
<evidence type="ECO:0000256" key="6">
    <source>
        <dbReference type="ARBA" id="ARBA00022619"/>
    </source>
</evidence>
<dbReference type="GO" id="GO:0009231">
    <property type="term" value="P:riboflavin biosynthetic process"/>
    <property type="evidence" value="ECO:0007669"/>
    <property type="project" value="UniProtKB-KW"/>
</dbReference>
<feature type="compositionally biased region" description="Polar residues" evidence="15">
    <location>
        <begin position="846"/>
        <end position="855"/>
    </location>
</feature>
<comment type="pathway">
    <text evidence="1">Cofactor biosynthesis; riboflavin biosynthesis.</text>
</comment>
<dbReference type="CDD" id="cd00641">
    <property type="entry name" value="GTP_cyclohydro2"/>
    <property type="match status" value="1"/>
</dbReference>
<evidence type="ECO:0000256" key="9">
    <source>
        <dbReference type="ARBA" id="ARBA00022741"/>
    </source>
</evidence>
<dbReference type="GO" id="GO:0003723">
    <property type="term" value="F:RNA binding"/>
    <property type="evidence" value="ECO:0007669"/>
    <property type="project" value="UniProtKB-KW"/>
</dbReference>
<evidence type="ECO:0000256" key="4">
    <source>
        <dbReference type="ARBA" id="ARBA00013836"/>
    </source>
</evidence>
<keyword evidence="18" id="KW-1185">Reference proteome</keyword>
<proteinExistence type="inferred from homology"/>
<comment type="similarity">
    <text evidence="2">Belongs to the GTP cyclohydrolase II family.</text>
</comment>
<evidence type="ECO:0000256" key="2">
    <source>
        <dbReference type="ARBA" id="ARBA00008131"/>
    </source>
</evidence>
<evidence type="ECO:0000256" key="15">
    <source>
        <dbReference type="SAM" id="MobiDB-lite"/>
    </source>
</evidence>
<keyword evidence="7" id="KW-0808">Transferase</keyword>
<dbReference type="PANTHER" id="PTHR21327:SF29">
    <property type="entry name" value="GTP CYCLOHYDROLASE-2"/>
    <property type="match status" value="1"/>
</dbReference>
<keyword evidence="5" id="KW-0489">Methyltransferase</keyword>
<dbReference type="AlphaFoldDB" id="A0A4T0FR28"/>
<evidence type="ECO:0000256" key="10">
    <source>
        <dbReference type="ARBA" id="ARBA00022801"/>
    </source>
</evidence>
<dbReference type="GO" id="GO:0032259">
    <property type="term" value="P:methylation"/>
    <property type="evidence" value="ECO:0007669"/>
    <property type="project" value="UniProtKB-KW"/>
</dbReference>
<evidence type="ECO:0000256" key="14">
    <source>
        <dbReference type="ARBA" id="ARBA00049295"/>
    </source>
</evidence>
<keyword evidence="10" id="KW-0378">Hydrolase</keyword>
<comment type="function">
    <text evidence="13">Mitochondrial transcription factor that confers selective promoter recognition on the core subunit of the yeast mitochondrial RNA polymerase. Interacts with DNA in a non-specific manner.</text>
</comment>
<dbReference type="OrthoDB" id="5569761at2759"/>
<comment type="caution">
    <text evidence="17">The sequence shown here is derived from an EMBL/GenBank/DDBJ whole genome shotgun (WGS) entry which is preliminary data.</text>
</comment>
<dbReference type="InterPro" id="IPR023165">
    <property type="entry name" value="rRNA_Ade_diMease-like_C"/>
</dbReference>
<dbReference type="Gene3D" id="1.10.8.100">
    <property type="entry name" value="Ribosomal RNA adenine dimethylase-like, domain 2"/>
    <property type="match status" value="1"/>
</dbReference>
<evidence type="ECO:0000256" key="11">
    <source>
        <dbReference type="ARBA" id="ARBA00022884"/>
    </source>
</evidence>
<feature type="region of interest" description="Disordered" evidence="15">
    <location>
        <begin position="414"/>
        <end position="471"/>
    </location>
</feature>
<organism evidence="17 18">
    <name type="scientific">Wallemia hederae</name>
    <dbReference type="NCBI Taxonomy" id="1540922"/>
    <lineage>
        <taxon>Eukaryota</taxon>
        <taxon>Fungi</taxon>
        <taxon>Dikarya</taxon>
        <taxon>Basidiomycota</taxon>
        <taxon>Wallemiomycotina</taxon>
        <taxon>Wallemiomycetes</taxon>
        <taxon>Wallemiales</taxon>
        <taxon>Wallemiaceae</taxon>
        <taxon>Wallemia</taxon>
    </lineage>
</organism>
<reference evidence="17 18" key="1">
    <citation type="submission" date="2019-03" db="EMBL/GenBank/DDBJ databases">
        <title>Sequencing 23 genomes of Wallemia ichthyophaga.</title>
        <authorList>
            <person name="Gostincar C."/>
        </authorList>
    </citation>
    <scope>NUCLEOTIDE SEQUENCE [LARGE SCALE GENOMIC DNA]</scope>
    <source>
        <strain evidence="17 18">EXF-5753</strain>
    </source>
</reference>
<evidence type="ECO:0000313" key="18">
    <source>
        <dbReference type="Proteomes" id="UP000310189"/>
    </source>
</evidence>
<dbReference type="Gene3D" id="3.40.50.10990">
    <property type="entry name" value="GTP cyclohydrolase II"/>
    <property type="match status" value="1"/>
</dbReference>
<feature type="compositionally biased region" description="Polar residues" evidence="15">
    <location>
        <begin position="414"/>
        <end position="442"/>
    </location>
</feature>
<dbReference type="PANTHER" id="PTHR21327">
    <property type="entry name" value="GTP CYCLOHYDROLASE II-RELATED"/>
    <property type="match status" value="1"/>
</dbReference>
<evidence type="ECO:0000256" key="12">
    <source>
        <dbReference type="ARBA" id="ARBA00023134"/>
    </source>
</evidence>
<dbReference type="GO" id="GO:0003935">
    <property type="term" value="F:GTP cyclohydrolase II activity"/>
    <property type="evidence" value="ECO:0007669"/>
    <property type="project" value="UniProtKB-EC"/>
</dbReference>
<dbReference type="Pfam" id="PF00925">
    <property type="entry name" value="GTP_cyclohydro2"/>
    <property type="match status" value="1"/>
</dbReference>
<dbReference type="InterPro" id="IPR001737">
    <property type="entry name" value="KsgA/Erm"/>
</dbReference>
<dbReference type="Pfam" id="PF00398">
    <property type="entry name" value="RrnaAD"/>
    <property type="match status" value="1"/>
</dbReference>
<dbReference type="Gene3D" id="3.40.50.150">
    <property type="entry name" value="Vaccinia Virus protein VP39"/>
    <property type="match status" value="1"/>
</dbReference>
<dbReference type="InterPro" id="IPR000926">
    <property type="entry name" value="RibA"/>
</dbReference>
<keyword evidence="9" id="KW-0547">Nucleotide-binding</keyword>
<name>A0A4T0FR28_9BASI</name>
<evidence type="ECO:0000256" key="3">
    <source>
        <dbReference type="ARBA" id="ARBA00012762"/>
    </source>
</evidence>
<evidence type="ECO:0000256" key="8">
    <source>
        <dbReference type="ARBA" id="ARBA00022691"/>
    </source>
</evidence>
<dbReference type="Proteomes" id="UP000310189">
    <property type="component" value="Unassembled WGS sequence"/>
</dbReference>
<dbReference type="SUPFAM" id="SSF142695">
    <property type="entry name" value="RibA-like"/>
    <property type="match status" value="1"/>
</dbReference>
<feature type="domain" description="GTP cyclohydrolase II" evidence="16">
    <location>
        <begin position="671"/>
        <end position="811"/>
    </location>
</feature>
<dbReference type="EC" id="3.5.4.25" evidence="3"/>
<keyword evidence="11" id="KW-0694">RNA-binding</keyword>
<dbReference type="EMBL" id="SPNW01000022">
    <property type="protein sequence ID" value="TIA90054.1"/>
    <property type="molecule type" value="Genomic_DNA"/>
</dbReference>
<dbReference type="SUPFAM" id="SSF53335">
    <property type="entry name" value="S-adenosyl-L-methionine-dependent methyltransferases"/>
    <property type="match status" value="1"/>
</dbReference>
<dbReference type="InterPro" id="IPR036144">
    <property type="entry name" value="RibA-like_sf"/>
</dbReference>
<gene>
    <name evidence="17" type="ORF">E3P99_01764</name>
</gene>
<dbReference type="InterPro" id="IPR032677">
    <property type="entry name" value="GTP_cyclohydro_II"/>
</dbReference>